<dbReference type="GO" id="GO:0005634">
    <property type="term" value="C:nucleus"/>
    <property type="evidence" value="ECO:0007669"/>
    <property type="project" value="TreeGrafter"/>
</dbReference>
<feature type="region of interest" description="Disordered" evidence="1">
    <location>
        <begin position="474"/>
        <end position="505"/>
    </location>
</feature>
<dbReference type="Pfam" id="PF09814">
    <property type="entry name" value="HECT_2"/>
    <property type="match status" value="1"/>
</dbReference>
<dbReference type="AlphaFoldDB" id="A0A9P6GIM8"/>
<dbReference type="GO" id="GO:0043161">
    <property type="term" value="P:proteasome-mediated ubiquitin-dependent protein catabolic process"/>
    <property type="evidence" value="ECO:0007669"/>
    <property type="project" value="TreeGrafter"/>
</dbReference>
<sequence length="505" mass="54806">MPSSPLPVSAYDALGLSEETVRIATTPRRSPPTVASPNLLQDAQEPEQRLAMDDTAIVLYAELLLHIRTVTLFASLRTESTRETKARLESNGRAVTVTHEGTSATIKLPIQVQGGGDAALSLPASPPSKDLTLRLQIEEKEGSNMLGTLLSEDRKANIAPWDGASLSKAADVTIHCKSCEKVIVPADAVREWRDLPNENWAEMMDFWHCHKPDEHHLHDHANEEAFGNKGYAASNRLQAAKGIGFVDLASFLLDEEECVRIQAILYHTHTCQPHHANAHQTSPTAIHCTHCTSLLGAPDPSASGHRIWKWCVGVSTSTPQSQSQSQSQTLKPRSFPPQHWIAARLLHLIENQNVRRFHVHPPLSPSPSPSPSPPVLCWVFTPDLIVSSSLDARGPTRVMKVFWKRQTWSPLAPGEAEKVDEEDVEVVGEVFAALGRALVESQGGMPGSARRWGGWEVGLLERFDGLHVQAATAGIDGDGGGDEDRGGIGTGTGEGVYDGHAELDG</sequence>
<dbReference type="OrthoDB" id="386949at2759"/>
<dbReference type="GO" id="GO:0030332">
    <property type="term" value="F:cyclin binding"/>
    <property type="evidence" value="ECO:0007669"/>
    <property type="project" value="TreeGrafter"/>
</dbReference>
<dbReference type="GO" id="GO:0051865">
    <property type="term" value="P:protein autoubiquitination"/>
    <property type="evidence" value="ECO:0007669"/>
    <property type="project" value="TreeGrafter"/>
</dbReference>
<accession>A0A9P6GIM8</accession>
<dbReference type="GO" id="GO:0000151">
    <property type="term" value="C:ubiquitin ligase complex"/>
    <property type="evidence" value="ECO:0007669"/>
    <property type="project" value="TreeGrafter"/>
</dbReference>
<dbReference type="GO" id="GO:0031624">
    <property type="term" value="F:ubiquitin conjugating enzyme binding"/>
    <property type="evidence" value="ECO:0007669"/>
    <property type="project" value="TreeGrafter"/>
</dbReference>
<evidence type="ECO:0000313" key="3">
    <source>
        <dbReference type="Proteomes" id="UP000756921"/>
    </source>
</evidence>
<proteinExistence type="predicted"/>
<name>A0A9P6GIM8_9PLEO</name>
<dbReference type="GO" id="GO:0006513">
    <property type="term" value="P:protein monoubiquitination"/>
    <property type="evidence" value="ECO:0007669"/>
    <property type="project" value="TreeGrafter"/>
</dbReference>
<dbReference type="GO" id="GO:0061630">
    <property type="term" value="F:ubiquitin protein ligase activity"/>
    <property type="evidence" value="ECO:0007669"/>
    <property type="project" value="TreeGrafter"/>
</dbReference>
<evidence type="ECO:0000313" key="2">
    <source>
        <dbReference type="EMBL" id="KAF9736332.1"/>
    </source>
</evidence>
<reference evidence="2" key="1">
    <citation type="journal article" date="2020" name="Mol. Plant Microbe Interact.">
        <title>Genome Sequence of the Biocontrol Agent Coniothyrium minitans strain Conio (IMI 134523).</title>
        <authorList>
            <person name="Patel D."/>
            <person name="Shittu T.A."/>
            <person name="Baroncelli R."/>
            <person name="Muthumeenakshi S."/>
            <person name="Osborne T.H."/>
            <person name="Janganan T.K."/>
            <person name="Sreenivasaprasad S."/>
        </authorList>
    </citation>
    <scope>NUCLEOTIDE SEQUENCE</scope>
    <source>
        <strain evidence="2">Conio</strain>
    </source>
</reference>
<dbReference type="Proteomes" id="UP000756921">
    <property type="component" value="Unassembled WGS sequence"/>
</dbReference>
<organism evidence="2 3">
    <name type="scientific">Paraphaeosphaeria minitans</name>
    <dbReference type="NCBI Taxonomy" id="565426"/>
    <lineage>
        <taxon>Eukaryota</taxon>
        <taxon>Fungi</taxon>
        <taxon>Dikarya</taxon>
        <taxon>Ascomycota</taxon>
        <taxon>Pezizomycotina</taxon>
        <taxon>Dothideomycetes</taxon>
        <taxon>Pleosporomycetidae</taxon>
        <taxon>Pleosporales</taxon>
        <taxon>Massarineae</taxon>
        <taxon>Didymosphaeriaceae</taxon>
        <taxon>Paraphaeosphaeria</taxon>
    </lineage>
</organism>
<evidence type="ECO:0008006" key="4">
    <source>
        <dbReference type="Google" id="ProtNLM"/>
    </source>
</evidence>
<dbReference type="EMBL" id="WJXW01000005">
    <property type="protein sequence ID" value="KAF9736332.1"/>
    <property type="molecule type" value="Genomic_DNA"/>
</dbReference>
<dbReference type="PANTHER" id="PTHR31531:SF2">
    <property type="entry name" value="E3 UBIQUITIN-PROTEIN LIGASE E3D"/>
    <property type="match status" value="1"/>
</dbReference>
<comment type="caution">
    <text evidence="2">The sequence shown here is derived from an EMBL/GenBank/DDBJ whole genome shotgun (WGS) entry which is preliminary data.</text>
</comment>
<dbReference type="GO" id="GO:0005829">
    <property type="term" value="C:cytosol"/>
    <property type="evidence" value="ECO:0007669"/>
    <property type="project" value="TreeGrafter"/>
</dbReference>
<evidence type="ECO:0000256" key="1">
    <source>
        <dbReference type="SAM" id="MobiDB-lite"/>
    </source>
</evidence>
<dbReference type="GO" id="GO:0000209">
    <property type="term" value="P:protein polyubiquitination"/>
    <property type="evidence" value="ECO:0007669"/>
    <property type="project" value="TreeGrafter"/>
</dbReference>
<keyword evidence="3" id="KW-1185">Reference proteome</keyword>
<feature type="compositionally biased region" description="Gly residues" evidence="1">
    <location>
        <begin position="487"/>
        <end position="496"/>
    </location>
</feature>
<dbReference type="PANTHER" id="PTHR31531">
    <property type="entry name" value="E3 UBIQUITIN-PROTEIN LIGASE E3D FAMILY MEMBER"/>
    <property type="match status" value="1"/>
</dbReference>
<dbReference type="InterPro" id="IPR019193">
    <property type="entry name" value="UBQ-conj_enz_E2-bd_prot"/>
</dbReference>
<gene>
    <name evidence="2" type="ORF">PMIN01_06248</name>
</gene>
<protein>
    <recommendedName>
        <fullName evidence="4">Ubiquitin-conjugating enzyme E2-binding protein</fullName>
    </recommendedName>
</protein>